<feature type="transmembrane region" description="Helical" evidence="1">
    <location>
        <begin position="112"/>
        <end position="131"/>
    </location>
</feature>
<dbReference type="AlphaFoldDB" id="A0A256J8L8"/>
<feature type="transmembrane region" description="Helical" evidence="1">
    <location>
        <begin position="143"/>
        <end position="162"/>
    </location>
</feature>
<reference evidence="3 4" key="1">
    <citation type="journal article" date="2014" name="Front. Microbiol.">
        <title>Population and genomic analysis of the genus Halorubrum.</title>
        <authorList>
            <person name="Fullmer M.S."/>
            <person name="Soucy S.M."/>
            <person name="Swithers K.S."/>
            <person name="Makkay A.M."/>
            <person name="Wheeler R."/>
            <person name="Ventosa A."/>
            <person name="Gogarten J.P."/>
            <person name="Papke R.T."/>
        </authorList>
    </citation>
    <scope>NUCLEOTIDE SEQUENCE [LARGE SCALE GENOMIC DNA]</scope>
    <source>
        <strain evidence="3 4">Ga2p</strain>
    </source>
</reference>
<feature type="transmembrane region" description="Helical" evidence="1">
    <location>
        <begin position="54"/>
        <end position="73"/>
    </location>
</feature>
<accession>A0A256J8L8</accession>
<protein>
    <submittedName>
        <fullName evidence="3">DUF2070 domain-containing protein</fullName>
    </submittedName>
</protein>
<gene>
    <name evidence="3" type="ORF">DJ79_16785</name>
</gene>
<proteinExistence type="predicted"/>
<keyword evidence="1" id="KW-1133">Transmembrane helix</keyword>
<keyword evidence="1" id="KW-0812">Transmembrane</keyword>
<evidence type="ECO:0000259" key="2">
    <source>
        <dbReference type="Pfam" id="PF09843"/>
    </source>
</evidence>
<feature type="transmembrane region" description="Helical" evidence="1">
    <location>
        <begin position="85"/>
        <end position="106"/>
    </location>
</feature>
<name>A0A256J8L8_HALEZ</name>
<feature type="transmembrane region" description="Helical" evidence="1">
    <location>
        <begin position="21"/>
        <end position="48"/>
    </location>
</feature>
<feature type="transmembrane region" description="Helical" evidence="1">
    <location>
        <begin position="598"/>
        <end position="625"/>
    </location>
</feature>
<dbReference type="RefSeq" id="WP_094593540.1">
    <property type="nucleotide sequence ID" value="NZ_NHPA01000081.1"/>
</dbReference>
<evidence type="ECO:0000313" key="3">
    <source>
        <dbReference type="EMBL" id="OYR65145.1"/>
    </source>
</evidence>
<evidence type="ECO:0000256" key="1">
    <source>
        <dbReference type="SAM" id="Phobius"/>
    </source>
</evidence>
<feature type="domain" description="DUF2070" evidence="2">
    <location>
        <begin position="529"/>
        <end position="622"/>
    </location>
</feature>
<dbReference type="Proteomes" id="UP000215607">
    <property type="component" value="Unassembled WGS sequence"/>
</dbReference>
<evidence type="ECO:0000313" key="4">
    <source>
        <dbReference type="Proteomes" id="UP000215607"/>
    </source>
</evidence>
<feature type="domain" description="DUF2070" evidence="2">
    <location>
        <begin position="8"/>
        <end position="501"/>
    </location>
</feature>
<feature type="transmembrane region" description="Helical" evidence="1">
    <location>
        <begin position="174"/>
        <end position="198"/>
    </location>
</feature>
<organism evidence="3 4">
    <name type="scientific">Halorubrum ezzemoulense</name>
    <name type="common">Halorubrum chaoviator</name>
    <dbReference type="NCBI Taxonomy" id="337243"/>
    <lineage>
        <taxon>Archaea</taxon>
        <taxon>Methanobacteriati</taxon>
        <taxon>Methanobacteriota</taxon>
        <taxon>Stenosarchaea group</taxon>
        <taxon>Halobacteria</taxon>
        <taxon>Halobacteriales</taxon>
        <taxon>Haloferacaceae</taxon>
        <taxon>Halorubrum</taxon>
    </lineage>
</organism>
<dbReference type="Pfam" id="PF09843">
    <property type="entry name" value="DUF2070"/>
    <property type="match status" value="2"/>
</dbReference>
<dbReference type="EMBL" id="NHPA01000081">
    <property type="protein sequence ID" value="OYR65145.1"/>
    <property type="molecule type" value="Genomic_DNA"/>
</dbReference>
<keyword evidence="1" id="KW-0472">Membrane</keyword>
<sequence length="626" mass="68025">MGADNVDAFQRLVFSVPRLRVQAAALVLLSGVYGVATVAAITVFTPFALDPSRIVPVAVLIFLVPFVVAAELFPRVLDGYPRPWSYFLALTSQFVLFVYALVLSGADNVGNAWSIIWLSFITLYLLNILVLVVSTGIDRSDRILLASLAEPALLIAAFYALGGSELGFSTYRHVFAFASLLIAAGFLVLVLLVVDYLIRSNTDVSAFALTSGLLRNDRESLDLGVEARPAVETFAVDNGDRLTVAAPWVHPGPLGGFGGGQLSGNLIDALNGGREGEDGATDRAAVAADGGAAADGDAGFFFHVPCTHKEDLSDPADAERILDAVADPDRTERVSRLVTESYGEREGYADVRFHGRRIGDRQVIVLHGEGIDDYDTGVFMRDVDHDEVLLIDQHRHDIQNGPEVEIQYGSAEADRLKRAFDDFRDRLATADLADGYAAGFAVTRTAQNALAMVESVDGQEVLWIGVDTNGLTPDVRATADAYRDEFDAVIPFSTDTHASIHELANMRESDLDAIERAVDRADVRATADAYRDEFDAVIPFSTDTHASIHELANMRESDLDAIERAVDRAVDDVAPATVGFASRRTEPVKLLKNDYNGLVFSVNILIRLTIIALVTLYVLLVLWLFF</sequence>
<dbReference type="InterPro" id="IPR019204">
    <property type="entry name" value="DUF2070_membrane"/>
</dbReference>
<comment type="caution">
    <text evidence="3">The sequence shown here is derived from an EMBL/GenBank/DDBJ whole genome shotgun (WGS) entry which is preliminary data.</text>
</comment>